<dbReference type="Proteomes" id="UP000007069">
    <property type="component" value="Chromosome"/>
</dbReference>
<evidence type="ECO:0000313" key="3">
    <source>
        <dbReference type="Proteomes" id="UP000007069"/>
    </source>
</evidence>
<organism evidence="3">
    <name type="scientific">Xanthomonas euvesicatoria pv. vesicatoria (strain 85-10)</name>
    <name type="common">Xanthomonas campestris pv. vesicatoria</name>
    <dbReference type="NCBI Taxonomy" id="316273"/>
    <lineage>
        <taxon>Bacteria</taxon>
        <taxon>Pseudomonadati</taxon>
        <taxon>Pseudomonadota</taxon>
        <taxon>Gammaproteobacteria</taxon>
        <taxon>Lysobacterales</taxon>
        <taxon>Lysobacteraceae</taxon>
        <taxon>Xanthomonas</taxon>
    </lineage>
</organism>
<dbReference type="EMBL" id="AM039952">
    <property type="protein sequence ID" value="CAJ22294.1"/>
    <property type="molecule type" value="Genomic_DNA"/>
</dbReference>
<dbReference type="HOGENOM" id="CLU_1958695_0_0_6"/>
<name>Q3BXW9_XANE5</name>
<dbReference type="KEGG" id="xcv:XCV0663"/>
<reference evidence="2 3" key="1">
    <citation type="journal article" date="2005" name="J. Bacteriol.">
        <title>Insights into genome plasticity and pathogenicity of the plant pathogenic Bacterium Xanthomonas campestris pv. vesicatoria revealed by the complete genome sequence.</title>
        <authorList>
            <person name="Thieme F."/>
            <person name="Koebnik R."/>
            <person name="Bekel T."/>
            <person name="Berger C."/>
            <person name="Boch J."/>
            <person name="Buettner D."/>
            <person name="Caldana C."/>
            <person name="Gaigalat L."/>
            <person name="Goesmann A."/>
            <person name="Kay S."/>
            <person name="Kirchner O."/>
            <person name="Lanz C."/>
            <person name="Linke B."/>
            <person name="McHardy A.C."/>
            <person name="Meyer F."/>
            <person name="Mittenhuber G."/>
            <person name="Nies D.H."/>
            <person name="Niesbach-Kloesgen U."/>
            <person name="Patschkowski T."/>
            <person name="Rueckert C."/>
            <person name="Rupp O."/>
            <person name="Schneicker S."/>
            <person name="Schuster S.C."/>
            <person name="Vorhoelter F.J."/>
            <person name="Weber E."/>
            <person name="Puehler A."/>
            <person name="Bonas U."/>
            <person name="Bartels D."/>
            <person name="Kaiser O."/>
        </authorList>
    </citation>
    <scope>NUCLEOTIDE SEQUENCE [LARGE SCALE GENOMIC DNA]</scope>
    <source>
        <strain evidence="2 3">85-10</strain>
    </source>
</reference>
<evidence type="ECO:0000313" key="2">
    <source>
        <dbReference type="EMBL" id="CAJ22294.1"/>
    </source>
</evidence>
<gene>
    <name evidence="2" type="ordered locus">XCV0663</name>
</gene>
<protein>
    <submittedName>
        <fullName evidence="2">Putative secreted protein</fullName>
    </submittedName>
</protein>
<dbReference type="AlphaFoldDB" id="Q3BXW9"/>
<feature type="compositionally biased region" description="Polar residues" evidence="1">
    <location>
        <begin position="44"/>
        <end position="62"/>
    </location>
</feature>
<feature type="region of interest" description="Disordered" evidence="1">
    <location>
        <begin position="44"/>
        <end position="128"/>
    </location>
</feature>
<proteinExistence type="predicted"/>
<accession>Q3BXW9</accession>
<sequence>MRRANLAGAAPARVWNSLFGQAGPAAIHIARQVAQANCQCATGQTAGSALSTPTSENRQGTSPAMRCAGQPPAPRKTAHPATSNRAVHLPERCCTGTPALPPKTHRRPLIGKPTTGARMCRPVRAGAE</sequence>
<evidence type="ECO:0000256" key="1">
    <source>
        <dbReference type="SAM" id="MobiDB-lite"/>
    </source>
</evidence>